<evidence type="ECO:0000313" key="2">
    <source>
        <dbReference type="Proteomes" id="UP000274131"/>
    </source>
</evidence>
<reference evidence="3" key="1">
    <citation type="submission" date="2017-02" db="UniProtKB">
        <authorList>
            <consortium name="WormBaseParasite"/>
        </authorList>
    </citation>
    <scope>IDENTIFICATION</scope>
</reference>
<dbReference type="STRING" id="51028.A0A0N4VH06"/>
<evidence type="ECO:0000313" key="3">
    <source>
        <dbReference type="WBParaSite" id="EVEC_0001009501-mRNA-1"/>
    </source>
</evidence>
<dbReference type="InterPro" id="IPR039193">
    <property type="entry name" value="Ribosomal_uS17m_metazoa"/>
</dbReference>
<dbReference type="GO" id="GO:0003735">
    <property type="term" value="F:structural constituent of ribosome"/>
    <property type="evidence" value="ECO:0007669"/>
    <property type="project" value="InterPro"/>
</dbReference>
<gene>
    <name evidence="1" type="ORF">EVEC_LOCUS9452</name>
</gene>
<dbReference type="GO" id="GO:0005763">
    <property type="term" value="C:mitochondrial small ribosomal subunit"/>
    <property type="evidence" value="ECO:0007669"/>
    <property type="project" value="InterPro"/>
</dbReference>
<sequence length="188" mass="21707">MRLIRAAVVHVRTVRALSTDVLKSEVSGDLLLGKVVQTSRVGRDEINCVKVRCRLNEFDKYLKKYFTYHDDHWATDSNGISGLGDDVLIRKVDKNSRVAATISHSVEKVVFKYGNVIDPVTKKRVVQEKFKDDLELEKKLVKEIVEDPFKEADFIWFQESLLFEERRAEQQGRLSKYKSSVESELSNQ</sequence>
<dbReference type="AlphaFoldDB" id="A0A0N4VH06"/>
<dbReference type="PANTHER" id="PTHR24088:SF0">
    <property type="entry name" value="SMALL RIBOSOMAL SUBUNIT PROTEIN US17M"/>
    <property type="match status" value="1"/>
</dbReference>
<evidence type="ECO:0000313" key="1">
    <source>
        <dbReference type="EMBL" id="VDD94701.1"/>
    </source>
</evidence>
<accession>A0A0N4VH06</accession>
<name>A0A0N4VH06_ENTVE</name>
<dbReference type="GO" id="GO:0032543">
    <property type="term" value="P:mitochondrial translation"/>
    <property type="evidence" value="ECO:0007669"/>
    <property type="project" value="TreeGrafter"/>
</dbReference>
<reference evidence="1 2" key="2">
    <citation type="submission" date="2018-10" db="EMBL/GenBank/DDBJ databases">
        <authorList>
            <consortium name="Pathogen Informatics"/>
        </authorList>
    </citation>
    <scope>NUCLEOTIDE SEQUENCE [LARGE SCALE GENOMIC DNA]</scope>
</reference>
<dbReference type="Gene3D" id="2.40.50.140">
    <property type="entry name" value="Nucleic acid-binding proteins"/>
    <property type="match status" value="1"/>
</dbReference>
<organism evidence="3">
    <name type="scientific">Enterobius vermicularis</name>
    <name type="common">Human pinworm</name>
    <dbReference type="NCBI Taxonomy" id="51028"/>
    <lineage>
        <taxon>Eukaryota</taxon>
        <taxon>Metazoa</taxon>
        <taxon>Ecdysozoa</taxon>
        <taxon>Nematoda</taxon>
        <taxon>Chromadorea</taxon>
        <taxon>Rhabditida</taxon>
        <taxon>Spirurina</taxon>
        <taxon>Oxyuridomorpha</taxon>
        <taxon>Oxyuroidea</taxon>
        <taxon>Oxyuridae</taxon>
        <taxon>Enterobius</taxon>
    </lineage>
</organism>
<dbReference type="OrthoDB" id="274752at2759"/>
<protein>
    <submittedName>
        <fullName evidence="3">Acylphosphatase-like domain-containing protein</fullName>
    </submittedName>
</protein>
<proteinExistence type="predicted"/>
<dbReference type="SUPFAM" id="SSF50249">
    <property type="entry name" value="Nucleic acid-binding proteins"/>
    <property type="match status" value="1"/>
</dbReference>
<dbReference type="InterPro" id="IPR012340">
    <property type="entry name" value="NA-bd_OB-fold"/>
</dbReference>
<dbReference type="EMBL" id="UXUI01010061">
    <property type="protein sequence ID" value="VDD94701.1"/>
    <property type="molecule type" value="Genomic_DNA"/>
</dbReference>
<keyword evidence="2" id="KW-1185">Reference proteome</keyword>
<dbReference type="WBParaSite" id="EVEC_0001009501-mRNA-1">
    <property type="protein sequence ID" value="EVEC_0001009501-mRNA-1"/>
    <property type="gene ID" value="EVEC_0001009501"/>
</dbReference>
<dbReference type="PANTHER" id="PTHR24088">
    <property type="entry name" value="28S RIBOSOMAL PROTEIN S17, MITOCHONDRIAL"/>
    <property type="match status" value="1"/>
</dbReference>
<dbReference type="Proteomes" id="UP000274131">
    <property type="component" value="Unassembled WGS sequence"/>
</dbReference>